<dbReference type="HOGENOM" id="CLU_274399_0_0_1"/>
<dbReference type="RefSeq" id="XP_006678796.1">
    <property type="nucleotide sequence ID" value="XM_006678733.1"/>
</dbReference>
<feature type="domain" description="Dipeptidylpeptidase IV N-terminal" evidence="2">
    <location>
        <begin position="288"/>
        <end position="628"/>
    </location>
</feature>
<sequence length="1168" mass="129264">MLTDTCGCSSCMSLKDIVFTLPSKENQTTSSWTTVQQRVHNYYSTVSAIPTPMIPTDLVFESDSKLLLQAPILEESMPQYGSVSSSSTLYSDHARASVTSLASDTHSLYHGVSNQTRRPSTLCSVSLGHLSNEQKSYQASLSTATTASITTPCSQSNSCVLSDTCPLTPRDTVVTSPLSSIGDTCSSYGQTDNCTSNSRTNSVDINAFPKMTSHVQEATAWVPIESAVPCLAQRSPSSMAYTYSSNRTSYAMGPSSVHPKPHVLPCRTNSNSAVSFTSTSSQQHASLWTPFTLDGNLWATNSVCDNGARQLTFNTDPDISNGCSHHIYQDRLDRSIAYWEKPHSSLISHGDKKLFKHQILYIQFNKQQTRDSDAVDTRNSWLDPHSSDLFDSNSSEDLHLVEFDSDEQSPPTHYCLPSTHRIRLLFPWCKYIVRAGWLPDDAGIWAQLLDQSRKRTAIIRISESLFVEHSNVKKPVHDTIQLLLEEECVSGHITISDAFCFVPAFDARSGLKSKKQSPSDLVEFIWTSKRSGFNHLYLVTCTLSNTLAFNSDSESQPTADGLPTPNSPSILHALPVVSNVASKTRQITTGDWNVLHSQIWADAAHKLVYFMGTKDTLLERHLYVSSFHHDAILLVSSFLTTHDTQSDFSLMQSPTCFSRPSSRLTVAHIQHNIRRLTDLGKSHSVTMSNSCSRFVTVFSSILDPPQTMVFDIVYSENTIRSDADSSGISRKIPVLTLPPSPMHPQKIRHRKASGTCVQSNSSVASSPEMYYDLKHRHKFWNACVRKSLGTVPDKTQLIRTTLLLFADTSATASMDAYMELLDKHILPTTKFITQVLPPLSTTNGNESSESIRESSRRQSLVYERLPVPEIFSFVSSNGTKVHGMICKPLHYCDGMTYPTIVLIHDALSEQTVLNEFQYPKLQGVFMALKFGFALVIVDSVYIHDTGGCSVSFVGDHIEALLYLSVGCNQALFNKELDSAKAKPAEPVDPYDLFDLPEYAYGCSSSTSMTPSSFISSSQPALKSFDSATLSCIWDSVKMKKFCGEYSGLIDMDRVFVQGVGRGGHVAVLSICHFPTVFKLALAIAPRVMANVDGGMDGVAKHFRSMPDDPHHRVMIVDNHDESDLVRGIESSGKTCHVAPYAFDTHPMNSYTTIKNMDILSMCWFQSHF</sequence>
<dbReference type="InterPro" id="IPR029058">
    <property type="entry name" value="AB_hydrolase_fold"/>
</dbReference>
<dbReference type="SUPFAM" id="SSF53474">
    <property type="entry name" value="alpha/beta-Hydrolases"/>
    <property type="match status" value="1"/>
</dbReference>
<evidence type="ECO:0000313" key="3">
    <source>
        <dbReference type="EMBL" id="EGF81048.1"/>
    </source>
</evidence>
<dbReference type="GO" id="GO:0004252">
    <property type="term" value="F:serine-type endopeptidase activity"/>
    <property type="evidence" value="ECO:0000318"/>
    <property type="project" value="GO_Central"/>
</dbReference>
<protein>
    <recommendedName>
        <fullName evidence="2">Dipeptidylpeptidase IV N-terminal domain-containing protein</fullName>
    </recommendedName>
</protein>
<dbReference type="OrthoDB" id="16520at2759"/>
<dbReference type="Gene3D" id="3.40.50.1820">
    <property type="entry name" value="alpha/beta hydrolase"/>
    <property type="match status" value="1"/>
</dbReference>
<dbReference type="InterPro" id="IPR050278">
    <property type="entry name" value="Serine_Prot_S9B/DPPIV"/>
</dbReference>
<dbReference type="SUPFAM" id="SSF82171">
    <property type="entry name" value="DPP6 N-terminal domain-like"/>
    <property type="match status" value="1"/>
</dbReference>
<feature type="region of interest" description="Disordered" evidence="1">
    <location>
        <begin position="741"/>
        <end position="760"/>
    </location>
</feature>
<dbReference type="PANTHER" id="PTHR11731">
    <property type="entry name" value="PROTEASE FAMILY S9B,C DIPEPTIDYL-PEPTIDASE IV-RELATED"/>
    <property type="match status" value="1"/>
</dbReference>
<dbReference type="EMBL" id="GL882883">
    <property type="protein sequence ID" value="EGF81048.1"/>
    <property type="molecule type" value="Genomic_DNA"/>
</dbReference>
<evidence type="ECO:0000256" key="1">
    <source>
        <dbReference type="SAM" id="MobiDB-lite"/>
    </source>
</evidence>
<reference evidence="3 4" key="1">
    <citation type="submission" date="2009-12" db="EMBL/GenBank/DDBJ databases">
        <title>The draft genome of Batrachochytrium dendrobatidis.</title>
        <authorList>
            <consortium name="US DOE Joint Genome Institute (JGI-PGF)"/>
            <person name="Kuo A."/>
            <person name="Salamov A."/>
            <person name="Schmutz J."/>
            <person name="Lucas S."/>
            <person name="Pitluck S."/>
            <person name="Rosenblum E."/>
            <person name="Stajich J."/>
            <person name="Eisen M."/>
            <person name="Grigoriev I.V."/>
        </authorList>
    </citation>
    <scope>NUCLEOTIDE SEQUENCE [LARGE SCALE GENOMIC DNA]</scope>
    <source>
        <strain evidence="4">JAM81 / FGSC 10211</strain>
    </source>
</reference>
<evidence type="ECO:0000259" key="2">
    <source>
        <dbReference type="Pfam" id="PF00930"/>
    </source>
</evidence>
<dbReference type="GeneID" id="18243052"/>
<keyword evidence="4" id="KW-1185">Reference proteome</keyword>
<dbReference type="InterPro" id="IPR002469">
    <property type="entry name" value="Peptidase_S9B_N"/>
</dbReference>
<dbReference type="STRING" id="684364.F4P242"/>
<dbReference type="InParanoid" id="F4P242"/>
<dbReference type="PANTHER" id="PTHR11731:SF193">
    <property type="entry name" value="DIPEPTIDYL PEPTIDASE 9"/>
    <property type="match status" value="1"/>
</dbReference>
<dbReference type="Pfam" id="PF00930">
    <property type="entry name" value="DPPIV_N"/>
    <property type="match status" value="1"/>
</dbReference>
<evidence type="ECO:0000313" key="4">
    <source>
        <dbReference type="Proteomes" id="UP000007241"/>
    </source>
</evidence>
<organism evidence="3 4">
    <name type="scientific">Batrachochytrium dendrobatidis (strain JAM81 / FGSC 10211)</name>
    <name type="common">Frog chytrid fungus</name>
    <dbReference type="NCBI Taxonomy" id="684364"/>
    <lineage>
        <taxon>Eukaryota</taxon>
        <taxon>Fungi</taxon>
        <taxon>Fungi incertae sedis</taxon>
        <taxon>Chytridiomycota</taxon>
        <taxon>Chytridiomycota incertae sedis</taxon>
        <taxon>Chytridiomycetes</taxon>
        <taxon>Rhizophydiales</taxon>
        <taxon>Rhizophydiales incertae sedis</taxon>
        <taxon>Batrachochytrium</taxon>
    </lineage>
</organism>
<dbReference type="AlphaFoldDB" id="F4P242"/>
<name>F4P242_BATDJ</name>
<dbReference type="Proteomes" id="UP000007241">
    <property type="component" value="Unassembled WGS sequence"/>
</dbReference>
<dbReference type="Gene3D" id="2.140.10.30">
    <property type="entry name" value="Dipeptidylpeptidase IV, N-terminal domain"/>
    <property type="match status" value="1"/>
</dbReference>
<accession>F4P242</accession>
<proteinExistence type="predicted"/>
<gene>
    <name evidence="3" type="ORF">BATDEDRAFT_88172</name>
</gene>
<dbReference type="GO" id="GO:0006508">
    <property type="term" value="P:proteolysis"/>
    <property type="evidence" value="ECO:0007669"/>
    <property type="project" value="InterPro"/>
</dbReference>